<feature type="region of interest" description="Disordered" evidence="2">
    <location>
        <begin position="1070"/>
        <end position="1111"/>
    </location>
</feature>
<protein>
    <recommendedName>
        <fullName evidence="3">YhaN AAA domain-containing protein</fullName>
    </recommendedName>
</protein>
<name>Q30V79_OLEA2</name>
<feature type="coiled-coil region" evidence="1">
    <location>
        <begin position="279"/>
        <end position="306"/>
    </location>
</feature>
<dbReference type="PANTHER" id="PTHR41259:SF1">
    <property type="entry name" value="DOUBLE-STRAND BREAK REPAIR RAD50 ATPASE, PUTATIVE-RELATED"/>
    <property type="match status" value="1"/>
</dbReference>
<dbReference type="eggNOG" id="COG0419">
    <property type="taxonomic scope" value="Bacteria"/>
</dbReference>
<feature type="compositionally biased region" description="Polar residues" evidence="2">
    <location>
        <begin position="1083"/>
        <end position="1094"/>
    </location>
</feature>
<dbReference type="Gene3D" id="3.40.50.300">
    <property type="entry name" value="P-loop containing nucleotide triphosphate hydrolases"/>
    <property type="match status" value="2"/>
</dbReference>
<dbReference type="SUPFAM" id="SSF52540">
    <property type="entry name" value="P-loop containing nucleoside triphosphate hydrolases"/>
    <property type="match status" value="1"/>
</dbReference>
<feature type="coiled-coil region" evidence="1">
    <location>
        <begin position="1116"/>
        <end position="1150"/>
    </location>
</feature>
<proteinExistence type="predicted"/>
<dbReference type="eggNOG" id="COG4717">
    <property type="taxonomic scope" value="Bacteria"/>
</dbReference>
<dbReference type="PANTHER" id="PTHR41259">
    <property type="entry name" value="DOUBLE-STRAND BREAK REPAIR RAD50 ATPASE, PUTATIVE-RELATED"/>
    <property type="match status" value="1"/>
</dbReference>
<dbReference type="InterPro" id="IPR038734">
    <property type="entry name" value="YhaN_AAA"/>
</dbReference>
<dbReference type="Proteomes" id="UP000002710">
    <property type="component" value="Chromosome"/>
</dbReference>
<feature type="coiled-coil region" evidence="1">
    <location>
        <begin position="663"/>
        <end position="745"/>
    </location>
</feature>
<organism evidence="4 5">
    <name type="scientific">Oleidesulfovibrio alaskensis (strain ATCC BAA-1058 / DSM 17464 / G20)</name>
    <name type="common">Desulfovibrio alaskensis</name>
    <dbReference type="NCBI Taxonomy" id="207559"/>
    <lineage>
        <taxon>Bacteria</taxon>
        <taxon>Pseudomonadati</taxon>
        <taxon>Thermodesulfobacteriota</taxon>
        <taxon>Desulfovibrionia</taxon>
        <taxon>Desulfovibrionales</taxon>
        <taxon>Desulfovibrionaceae</taxon>
        <taxon>Oleidesulfovibrio</taxon>
    </lineage>
</organism>
<feature type="domain" description="YhaN AAA" evidence="3">
    <location>
        <begin position="1"/>
        <end position="207"/>
    </location>
</feature>
<feature type="coiled-coil region" evidence="1">
    <location>
        <begin position="966"/>
        <end position="1053"/>
    </location>
</feature>
<reference evidence="4 5" key="1">
    <citation type="journal article" date="2011" name="J. Bacteriol.">
        <title>Complete genome sequence and updated annotation of Desulfovibrio alaskensis G20.</title>
        <authorList>
            <person name="Hauser L.J."/>
            <person name="Land M.L."/>
            <person name="Brown S.D."/>
            <person name="Larimer F."/>
            <person name="Keller K.L."/>
            <person name="Rapp-Giles B.J."/>
            <person name="Price M.N."/>
            <person name="Lin M."/>
            <person name="Bruce D.C."/>
            <person name="Detter J.C."/>
            <person name="Tapia R."/>
            <person name="Han C.S."/>
            <person name="Goodwin L.A."/>
            <person name="Cheng J.F."/>
            <person name="Pitluck S."/>
            <person name="Copeland A."/>
            <person name="Lucas S."/>
            <person name="Nolan M."/>
            <person name="Lapidus A.L."/>
            <person name="Palumbo A.V."/>
            <person name="Wall J.D."/>
        </authorList>
    </citation>
    <scope>NUCLEOTIDE SEQUENCE [LARGE SCALE GENOMIC DNA]</scope>
    <source>
        <strain evidence="5">ATCC BAA 1058 / DSM 17464 / G20</strain>
    </source>
</reference>
<feature type="coiled-coil region" evidence="1">
    <location>
        <begin position="203"/>
        <end position="237"/>
    </location>
</feature>
<gene>
    <name evidence="4" type="ordered locus">Dde_3624</name>
</gene>
<evidence type="ECO:0000256" key="2">
    <source>
        <dbReference type="SAM" id="MobiDB-lite"/>
    </source>
</evidence>
<dbReference type="HOGENOM" id="CLU_006135_0_1_7"/>
<dbReference type="EMBL" id="CP000112">
    <property type="protein sequence ID" value="ABB40417.1"/>
    <property type="molecule type" value="Genomic_DNA"/>
</dbReference>
<dbReference type="Pfam" id="PF13514">
    <property type="entry name" value="AAA_27"/>
    <property type="match status" value="1"/>
</dbReference>
<feature type="region of interest" description="Disordered" evidence="2">
    <location>
        <begin position="392"/>
        <end position="417"/>
    </location>
</feature>
<dbReference type="RefSeq" id="WP_011369298.1">
    <property type="nucleotide sequence ID" value="NC_007519.1"/>
</dbReference>
<feature type="compositionally biased region" description="Basic and acidic residues" evidence="2">
    <location>
        <begin position="515"/>
        <end position="525"/>
    </location>
</feature>
<dbReference type="KEGG" id="dde:Dde_3624"/>
<dbReference type="STRING" id="207559.Dde_3624"/>
<sequence>MRIRSFHMDGFGIFSGQQTDGLSEGINLFLGSNEAGKSTTLGFFRTMLFGYPVKNNKAEPAYPPLRGGAPGGGLLLETRTMGTLRLQRRPGTHGGPVTLTTADGKTLQPDLLDKLLGGVTRELFRTVYGFSLSELQDLASLDGEKVRHVLHSASFGAGSRPVGEVLKECARGMDELFKPRAQKPAINTLLRELGEVRGELRTLSAAAARYDETQIHAEKLEQQLESLRSQTENTGANLHLCRRTLALWEHWTQLQQAEALLAAAGPRIETFPADGTARLDALIRELEERTERVRTADRQLQLANEACAETEPDTAILENASGIQALVEKKTAYIEAERGLAALRAETQDSADELERLLATLGPAWTPERVAAFDLSLFTRERIDRFDSALADARDRQRDAEREAGRAREAMEDADRQQQEAAAALAALPQALPEAPQAVVSRLITGRDRAEAMLRELPLTREAAGTEAKRLQTAVADISPRWTPDQLQQFDTSLPARQHAATLAAQVLQSENDQDQARRQQEDAAKQAARMRRRYEEQTEVLDRLPAHATAEGLAARRSVLRRLRDTLHRQELAAQRCDTLEEKQAALPGLRPVPVGSGALAMAAAAALPLLWHTAPQALQSVLPAAADGPILYIFSALLAVCGGCLFISGRSRRSPDMALRLAEAQAEAADIARQVLALAAELDLPDTARETLDEAENGLEQLRAQVEERAARQREADTARQELKEAEALARQADTALAQAQERCTGSIAAWHGFLEEHQLPSTLLPQAADDLFRRVDAARGIAGRLHELEQTAGRTAHDLEEYLEAAGRLDGLAGLHSAPDTMTRIDRWIEENSRQQELRRRTAEARHMLQERTLRSSAAGENHAKAVRQHEAAYTALQEVTAGWKAWLEERGLDTAIMPAGARRALDTITECTRQLRTQDSLRRRRQNLEEQVQSVHQALDTICQATARTWHRGEAPAAINMLAAALDQARAASARRSELQRTLPGLQQEAQTAALQLEEARQRMAALLHTAQAGDEETFRSRAQTFEEQERLRRTINDLNAQLQAATADVRHADVAALLPAPAAAETSAATAGEHSPADTPQEQDASVRTAQQDSDPDRASSASPDADALRVLFASVTRDTLEARAQRLEQELATLREQQEQVHTDLHEARAALRTMQTSDHTATLLTTRESKAEELRRHAQQWAVLALARHFVEQAKATFERERQPEVVKAAAAFLQTITDGAYTHIQTSLEDSSIRAVTAGGDVRLPEELSRGTAEQLYLALRLGYISSHAAHGEPLPVIMDDILVNFDPHRAACTARAFVQLAQHNQVLFFTCHPQTAVMMRAQAAQSALFSVENGTIRAQDTV</sequence>
<feature type="region of interest" description="Disordered" evidence="2">
    <location>
        <begin position="508"/>
        <end position="532"/>
    </location>
</feature>
<evidence type="ECO:0000313" key="5">
    <source>
        <dbReference type="Proteomes" id="UP000002710"/>
    </source>
</evidence>
<dbReference type="InterPro" id="IPR027417">
    <property type="entry name" value="P-loop_NTPase"/>
</dbReference>
<feature type="coiled-coil region" evidence="1">
    <location>
        <begin position="915"/>
        <end position="942"/>
    </location>
</feature>
<keyword evidence="5" id="KW-1185">Reference proteome</keyword>
<evidence type="ECO:0000313" key="4">
    <source>
        <dbReference type="EMBL" id="ABB40417.1"/>
    </source>
</evidence>
<evidence type="ECO:0000259" key="3">
    <source>
        <dbReference type="Pfam" id="PF13514"/>
    </source>
</evidence>
<keyword evidence="1" id="KW-0175">Coiled coil</keyword>
<evidence type="ECO:0000256" key="1">
    <source>
        <dbReference type="SAM" id="Coils"/>
    </source>
</evidence>
<accession>Q30V79</accession>